<name>A0A0A2XSD4_9PAST</name>
<dbReference type="PANTHER" id="PTHR43553">
    <property type="entry name" value="HEAVY METAL TRANSPORTER"/>
    <property type="match status" value="1"/>
</dbReference>
<evidence type="ECO:0000313" key="5">
    <source>
        <dbReference type="EMBL" id="KGQ33907.1"/>
    </source>
</evidence>
<evidence type="ECO:0000256" key="3">
    <source>
        <dbReference type="ARBA" id="ARBA00022840"/>
    </source>
</evidence>
<proteinExistence type="predicted"/>
<comment type="caution">
    <text evidence="5">The sequence shown here is derived from an EMBL/GenBank/DDBJ whole genome shotgun (WGS) entry which is preliminary data.</text>
</comment>
<evidence type="ECO:0000256" key="1">
    <source>
        <dbReference type="ARBA" id="ARBA00022448"/>
    </source>
</evidence>
<feature type="domain" description="ABC transporter" evidence="4">
    <location>
        <begin position="257"/>
        <end position="483"/>
    </location>
</feature>
<dbReference type="InterPro" id="IPR027417">
    <property type="entry name" value="P-loop_NTPase"/>
</dbReference>
<keyword evidence="3 5" id="KW-0067">ATP-binding</keyword>
<dbReference type="SMART" id="SM00382">
    <property type="entry name" value="AAA"/>
    <property type="match status" value="2"/>
</dbReference>
<dbReference type="PANTHER" id="PTHR43553:SF3">
    <property type="entry name" value="ABC TRANSPORTER ATP-BINDING PROTEIN MODF"/>
    <property type="match status" value="1"/>
</dbReference>
<dbReference type="GO" id="GO:0016887">
    <property type="term" value="F:ATP hydrolysis activity"/>
    <property type="evidence" value="ECO:0007669"/>
    <property type="project" value="InterPro"/>
</dbReference>
<dbReference type="InterPro" id="IPR003593">
    <property type="entry name" value="AAA+_ATPase"/>
</dbReference>
<evidence type="ECO:0000256" key="2">
    <source>
        <dbReference type="ARBA" id="ARBA00022741"/>
    </source>
</evidence>
<sequence>MQIKLQQAKIKITSELWLHIDHFAIEEKTFNVIVGHNGSGKSTLSKFISQHQPPYEGHYQNTFEKISLVSLAQQQVLLEQIFRDLNNDSVNPDDHGKTAKQIICTDKQYSDQQIAETAALIGIQPLLDRAFKLLSTGEARKVLLAKALIEQPDLLILDEPFEGLDANSQQQWLQLLQQLKQNITIVLVINRLTDVPVWADTISLLHQCRLLIQDQADQILESDAFQQLCYAETSLHVPVPLPAFPPVTLSQDLQTIFDLEDVTVKYGDKIILNKLNWQVKPKQHWWIKGPNGCGKSTLLSMINGDHPQAFNNKVKLFGKQRGSGETVWQIKQNIDFLSNHFHLDYRVNCSALNVIISGYFDSIGVYQQVDENTRLNALQWLQRINMEKFANAPFRSLSWGQQRLLLIARALVKHPPILILDEPLIGLDALNRHLVLTFIDQLIINSDTQLFFVSHHLEDQPDCISHIFEFLPTENGYQYHSYALD</sequence>
<evidence type="ECO:0000313" key="6">
    <source>
        <dbReference type="Proteomes" id="UP000030526"/>
    </source>
</evidence>
<dbReference type="EMBL" id="JPXS01000011">
    <property type="protein sequence ID" value="KGQ33907.1"/>
    <property type="molecule type" value="Genomic_DNA"/>
</dbReference>
<dbReference type="InterPro" id="IPR003439">
    <property type="entry name" value="ABC_transporter-like_ATP-bd"/>
</dbReference>
<accession>A0A0A2XSD4</accession>
<dbReference type="NCBIfam" id="NF008186">
    <property type="entry name" value="PRK10938.1"/>
    <property type="match status" value="1"/>
</dbReference>
<dbReference type="FunFam" id="3.40.50.300:FF:000866">
    <property type="entry name" value="Molybdate ABC transporter ATP-binding protein ModF"/>
    <property type="match status" value="1"/>
</dbReference>
<protein>
    <submittedName>
        <fullName evidence="5">Molybdenum ABC transporter ATP-binding protein</fullName>
    </submittedName>
</protein>
<reference evidence="5 6" key="1">
    <citation type="submission" date="2014-08" db="EMBL/GenBank/DDBJ databases">
        <title>Chaperone-usher fimbriae in a diverse selection of Gallibacterium genomes.</title>
        <authorList>
            <person name="Kudirkiene E."/>
            <person name="Bager R.J."/>
            <person name="Johnson T.J."/>
            <person name="Bojesen A.M."/>
        </authorList>
    </citation>
    <scope>NUCLEOTIDE SEQUENCE [LARGE SCALE GENOMIC DNA]</scope>
    <source>
        <strain evidence="5 6">20558/3kl.</strain>
    </source>
</reference>
<dbReference type="InterPro" id="IPR050095">
    <property type="entry name" value="ECF_ABC_transporter_ATP-bd"/>
</dbReference>
<evidence type="ECO:0000259" key="4">
    <source>
        <dbReference type="PROSITE" id="PS50893"/>
    </source>
</evidence>
<feature type="domain" description="ABC transporter" evidence="4">
    <location>
        <begin position="3"/>
        <end position="232"/>
    </location>
</feature>
<gene>
    <name evidence="5" type="ORF">JP32_01705</name>
</gene>
<dbReference type="Pfam" id="PF00005">
    <property type="entry name" value="ABC_tran"/>
    <property type="match status" value="2"/>
</dbReference>
<organism evidence="5 6">
    <name type="scientific">Gallibacterium anatis</name>
    <dbReference type="NCBI Taxonomy" id="750"/>
    <lineage>
        <taxon>Bacteria</taxon>
        <taxon>Pseudomonadati</taxon>
        <taxon>Pseudomonadota</taxon>
        <taxon>Gammaproteobacteria</taxon>
        <taxon>Pasteurellales</taxon>
        <taxon>Pasteurellaceae</taxon>
        <taxon>Gallibacterium</taxon>
    </lineage>
</organism>
<dbReference type="Proteomes" id="UP000030526">
    <property type="component" value="Unassembled WGS sequence"/>
</dbReference>
<dbReference type="PROSITE" id="PS50893">
    <property type="entry name" value="ABC_TRANSPORTER_2"/>
    <property type="match status" value="2"/>
</dbReference>
<dbReference type="GO" id="GO:0043190">
    <property type="term" value="C:ATP-binding cassette (ABC) transporter complex"/>
    <property type="evidence" value="ECO:0007669"/>
    <property type="project" value="TreeGrafter"/>
</dbReference>
<dbReference type="RefSeq" id="WP_039083429.1">
    <property type="nucleotide sequence ID" value="NZ_JPXS01000011.1"/>
</dbReference>
<dbReference type="GO" id="GO:0042626">
    <property type="term" value="F:ATPase-coupled transmembrane transporter activity"/>
    <property type="evidence" value="ECO:0007669"/>
    <property type="project" value="TreeGrafter"/>
</dbReference>
<dbReference type="AlphaFoldDB" id="A0A0A2XSD4"/>
<dbReference type="Gene3D" id="3.40.50.300">
    <property type="entry name" value="P-loop containing nucleotide triphosphate hydrolases"/>
    <property type="match status" value="2"/>
</dbReference>
<keyword evidence="2" id="KW-0547">Nucleotide-binding</keyword>
<keyword evidence="1" id="KW-0813">Transport</keyword>
<dbReference type="SUPFAM" id="SSF52540">
    <property type="entry name" value="P-loop containing nucleoside triphosphate hydrolases"/>
    <property type="match status" value="2"/>
</dbReference>
<dbReference type="GO" id="GO:0005524">
    <property type="term" value="F:ATP binding"/>
    <property type="evidence" value="ECO:0007669"/>
    <property type="project" value="UniProtKB-KW"/>
</dbReference>